<organism evidence="1 2">
    <name type="scientific">Sphingomonas kyeonggiensis</name>
    <dbReference type="NCBI Taxonomy" id="1268553"/>
    <lineage>
        <taxon>Bacteria</taxon>
        <taxon>Pseudomonadati</taxon>
        <taxon>Pseudomonadota</taxon>
        <taxon>Alphaproteobacteria</taxon>
        <taxon>Sphingomonadales</taxon>
        <taxon>Sphingomonadaceae</taxon>
        <taxon>Sphingomonas</taxon>
    </lineage>
</organism>
<protein>
    <submittedName>
        <fullName evidence="1">Phage protein D</fullName>
    </submittedName>
</protein>
<evidence type="ECO:0000313" key="1">
    <source>
        <dbReference type="EMBL" id="MBB4099191.1"/>
    </source>
</evidence>
<gene>
    <name evidence="1" type="ORF">GGR46_002755</name>
</gene>
<dbReference type="Gene3D" id="3.55.50.10">
    <property type="entry name" value="Baseplate protein-like domains"/>
    <property type="match status" value="1"/>
</dbReference>
<dbReference type="Gene3D" id="2.30.110.50">
    <property type="match status" value="1"/>
</dbReference>
<dbReference type="AlphaFoldDB" id="A0A7W6JTC3"/>
<comment type="caution">
    <text evidence="1">The sequence shown here is derived from an EMBL/GenBank/DDBJ whole genome shotgun (WGS) entry which is preliminary data.</text>
</comment>
<sequence>MARDDPKGSYSARPTVQIGGQDLPLLSANLKSFRMREALGGMSSLELAIYDVLSFADGSAGFGATAASPLKLGATIKVYVGDTFAPQEVFDGVVTGIEVEAGPGSAPVFTLLAEDRLFKLRRKRRSKTYEAQSPADVVRAIAGDHGLEPQIGDGLDAPTSSWVQMNESDLAFLRRLLEVFDADLQLIGAKLQVVPIAAEARSTVPLRFGDTLLQIRVTADLAEQVAETRIGSFDPESGEAIAALATAGRMGPGTGSTGKQGLTGVADGVREHAGHFPPMTEQAARKVAEAAYGRRARRFVRAEGTAQGDGAIRVGSWLELSGINPFFVNSYNAVEVTHRFDLERGYLTDFVAECAYLGAGA</sequence>
<dbReference type="SUPFAM" id="SSF69279">
    <property type="entry name" value="Phage tail proteins"/>
    <property type="match status" value="1"/>
</dbReference>
<name>A0A7W6JTC3_9SPHN</name>
<dbReference type="EMBL" id="JACIEH010000002">
    <property type="protein sequence ID" value="MBB4099191.1"/>
    <property type="molecule type" value="Genomic_DNA"/>
</dbReference>
<keyword evidence="2" id="KW-1185">Reference proteome</keyword>
<proteinExistence type="predicted"/>
<reference evidence="1 2" key="1">
    <citation type="submission" date="2020-08" db="EMBL/GenBank/DDBJ databases">
        <title>Genomic Encyclopedia of Type Strains, Phase IV (KMG-IV): sequencing the most valuable type-strain genomes for metagenomic binning, comparative biology and taxonomic classification.</title>
        <authorList>
            <person name="Goeker M."/>
        </authorList>
    </citation>
    <scope>NUCLEOTIDE SEQUENCE [LARGE SCALE GENOMIC DNA]</scope>
    <source>
        <strain evidence="1 2">DSM 101806</strain>
    </source>
</reference>
<dbReference type="Pfam" id="PF05954">
    <property type="entry name" value="Phage_GPD"/>
    <property type="match status" value="1"/>
</dbReference>
<dbReference type="RefSeq" id="WP_183998484.1">
    <property type="nucleotide sequence ID" value="NZ_JACIEH010000002.1"/>
</dbReference>
<evidence type="ECO:0000313" key="2">
    <source>
        <dbReference type="Proteomes" id="UP000557392"/>
    </source>
</evidence>
<dbReference type="Proteomes" id="UP000557392">
    <property type="component" value="Unassembled WGS sequence"/>
</dbReference>
<accession>A0A7W6JTC3</accession>